<reference evidence="3 4" key="1">
    <citation type="submission" date="2018-12" db="EMBL/GenBank/DDBJ databases">
        <authorList>
            <consortium name="Pathogen Informatics"/>
        </authorList>
    </citation>
    <scope>NUCLEOTIDE SEQUENCE [LARGE SCALE GENOMIC DNA]</scope>
    <source>
        <strain evidence="3 4">NCTC10207</strain>
    </source>
</reference>
<feature type="region of interest" description="Disordered" evidence="1">
    <location>
        <begin position="257"/>
        <end position="279"/>
    </location>
</feature>
<gene>
    <name evidence="3" type="ORF">NCTC10207_01564</name>
</gene>
<feature type="transmembrane region" description="Helical" evidence="2">
    <location>
        <begin position="219"/>
        <end position="243"/>
    </location>
</feature>
<evidence type="ECO:0000313" key="4">
    <source>
        <dbReference type="Proteomes" id="UP000282386"/>
    </source>
</evidence>
<dbReference type="AlphaFoldDB" id="A0A7Z9A5I6"/>
<evidence type="ECO:0000313" key="3">
    <source>
        <dbReference type="EMBL" id="VEI23468.1"/>
    </source>
</evidence>
<dbReference type="EMBL" id="LR134479">
    <property type="protein sequence ID" value="VEI23468.1"/>
    <property type="molecule type" value="Genomic_DNA"/>
</dbReference>
<dbReference type="Proteomes" id="UP000282386">
    <property type="component" value="Chromosome"/>
</dbReference>
<evidence type="ECO:0000256" key="2">
    <source>
        <dbReference type="SAM" id="Phobius"/>
    </source>
</evidence>
<protein>
    <recommendedName>
        <fullName evidence="5">TPM domain-containing protein</fullName>
    </recommendedName>
</protein>
<name>A0A7Z9A5I6_9MICC</name>
<dbReference type="RefSeq" id="WP_126500271.1">
    <property type="nucleotide sequence ID" value="NZ_LR134479.1"/>
</dbReference>
<evidence type="ECO:0008006" key="5">
    <source>
        <dbReference type="Google" id="ProtNLM"/>
    </source>
</evidence>
<keyword evidence="2" id="KW-0812">Transmembrane</keyword>
<keyword evidence="2" id="KW-1133">Transmembrane helix</keyword>
<organism evidence="3 4">
    <name type="scientific">Rothia aeria</name>
    <dbReference type="NCBI Taxonomy" id="172042"/>
    <lineage>
        <taxon>Bacteria</taxon>
        <taxon>Bacillati</taxon>
        <taxon>Actinomycetota</taxon>
        <taxon>Actinomycetes</taxon>
        <taxon>Micrococcales</taxon>
        <taxon>Micrococcaceae</taxon>
        <taxon>Rothia</taxon>
    </lineage>
</organism>
<keyword evidence="2" id="KW-0472">Membrane</keyword>
<evidence type="ECO:0000256" key="1">
    <source>
        <dbReference type="SAM" id="MobiDB-lite"/>
    </source>
</evidence>
<accession>A0A7Z9A5I6</accession>
<proteinExistence type="predicted"/>
<sequence length="279" mass="29928">MRNLAHKTLAAVVVAITLCTGLFVSGFGVSTAQAQPVFNASLDPKRPVIDKSGALDNLASGLKNELTQQLARANSLHAKGASSGKEYSIFMVVVNGTDSLTPQQWGKEFLSHNHAPTPSVVLVIDSSQQRGGIASNDQAFLTDKGADLLYVQNNTDIRNSPNPELAIRFHVGEGYYGSAGRQFASLLWNFQGLQGDSEIPDSVTAEANDFTNGNNTVQVLIIVLIVIAAVVMIAVVITVIFLLRRQKKHDLHLSQTHAEKMPHGIPPASASDPHQNSET</sequence>